<reference evidence="3" key="1">
    <citation type="submission" date="2019-09" db="EMBL/GenBank/DDBJ databases">
        <title>Characterisation of the sponge microbiome using genome-centric metagenomics.</title>
        <authorList>
            <person name="Engelberts J.P."/>
            <person name="Robbins S.J."/>
            <person name="De Goeij J.M."/>
            <person name="Aranda M."/>
            <person name="Bell S.C."/>
            <person name="Webster N.S."/>
        </authorList>
    </citation>
    <scope>NUCLEOTIDE SEQUENCE</scope>
    <source>
        <strain evidence="3">SB0675_bin_29</strain>
    </source>
</reference>
<feature type="compositionally biased region" description="Basic and acidic residues" evidence="1">
    <location>
        <begin position="280"/>
        <end position="294"/>
    </location>
</feature>
<dbReference type="Pfam" id="PF05685">
    <property type="entry name" value="Uma2"/>
    <property type="match status" value="1"/>
</dbReference>
<dbReference type="EMBL" id="VYDA01000016">
    <property type="protein sequence ID" value="MYH60287.1"/>
    <property type="molecule type" value="Genomic_DNA"/>
</dbReference>
<evidence type="ECO:0000256" key="1">
    <source>
        <dbReference type="SAM" id="MobiDB-lite"/>
    </source>
</evidence>
<keyword evidence="3" id="KW-0378">Hydrolase</keyword>
<feature type="compositionally biased region" description="Polar residues" evidence="1">
    <location>
        <begin position="8"/>
        <end position="27"/>
    </location>
</feature>
<dbReference type="Gene3D" id="3.90.1570.10">
    <property type="entry name" value="tt1808, chain A"/>
    <property type="match status" value="1"/>
</dbReference>
<feature type="domain" description="Putative restriction endonuclease" evidence="2">
    <location>
        <begin position="67"/>
        <end position="241"/>
    </location>
</feature>
<dbReference type="GO" id="GO:0004519">
    <property type="term" value="F:endonuclease activity"/>
    <property type="evidence" value="ECO:0007669"/>
    <property type="project" value="UniProtKB-KW"/>
</dbReference>
<organism evidence="3">
    <name type="scientific">Caldilineaceae bacterium SB0675_bin_29</name>
    <dbReference type="NCBI Taxonomy" id="2605266"/>
    <lineage>
        <taxon>Bacteria</taxon>
        <taxon>Bacillati</taxon>
        <taxon>Chloroflexota</taxon>
        <taxon>Caldilineae</taxon>
        <taxon>Caldilineales</taxon>
        <taxon>Caldilineaceae</taxon>
    </lineage>
</organism>
<dbReference type="CDD" id="cd06260">
    <property type="entry name" value="DUF820-like"/>
    <property type="match status" value="1"/>
</dbReference>
<feature type="region of interest" description="Disordered" evidence="1">
    <location>
        <begin position="1"/>
        <end position="44"/>
    </location>
</feature>
<evidence type="ECO:0000259" key="2">
    <source>
        <dbReference type="Pfam" id="PF05685"/>
    </source>
</evidence>
<dbReference type="InterPro" id="IPR011335">
    <property type="entry name" value="Restrct_endonuc-II-like"/>
</dbReference>
<dbReference type="PANTHER" id="PTHR34107:SF4">
    <property type="entry name" value="SLL1222 PROTEIN"/>
    <property type="match status" value="1"/>
</dbReference>
<protein>
    <submittedName>
        <fullName evidence="3">Uma2 family endonuclease</fullName>
    </submittedName>
</protein>
<accession>A0A6B1FW46</accession>
<gene>
    <name evidence="3" type="ORF">F4148_00450</name>
</gene>
<keyword evidence="3" id="KW-0540">Nuclease</keyword>
<dbReference type="PANTHER" id="PTHR34107">
    <property type="entry name" value="SLL0198 PROTEIN-RELATED"/>
    <property type="match status" value="1"/>
</dbReference>
<name>A0A6B1FW46_9CHLR</name>
<dbReference type="AlphaFoldDB" id="A0A6B1FW46"/>
<sequence length="330" mass="38051">MDPKESAHNQPQKQAESSQANGATQSEKLSDSADPSEMERIENRAPAHGLRVTLEEYWKKWYERPHPQIDVSYEWNNGILEAKPLHNYAQTEQYRWFFRLLSFYVDENPIAKILFLETGTYMSVRDESLPSGKWEVVFKPDIGIILDDNPAPWGADDQRSYIGVCDMIVEELSDSTSAEVKRDTEEKKEGYARAGVREYFILDPKDGHMHFYRLGIAGDYEEIEPDEEGVIRSEVLPGFQFRREDLLREPLLVELARDDVYADYVIPELQVAETKVEKAEERADIEARRADAETQRANTEAQRADAEEAARRAAEEQVQALKAELARRRH</sequence>
<dbReference type="InterPro" id="IPR012296">
    <property type="entry name" value="Nuclease_put_TT1808"/>
</dbReference>
<dbReference type="SUPFAM" id="SSF52980">
    <property type="entry name" value="Restriction endonuclease-like"/>
    <property type="match status" value="1"/>
</dbReference>
<keyword evidence="3" id="KW-0255">Endonuclease</keyword>
<proteinExistence type="predicted"/>
<dbReference type="InterPro" id="IPR008538">
    <property type="entry name" value="Uma2"/>
</dbReference>
<feature type="compositionally biased region" description="Basic and acidic residues" evidence="1">
    <location>
        <begin position="302"/>
        <end position="315"/>
    </location>
</feature>
<evidence type="ECO:0000313" key="3">
    <source>
        <dbReference type="EMBL" id="MYH60287.1"/>
    </source>
</evidence>
<feature type="region of interest" description="Disordered" evidence="1">
    <location>
        <begin position="280"/>
        <end position="315"/>
    </location>
</feature>
<comment type="caution">
    <text evidence="3">The sequence shown here is derived from an EMBL/GenBank/DDBJ whole genome shotgun (WGS) entry which is preliminary data.</text>
</comment>